<organism evidence="2 3">
    <name type="scientific">Populus deltoides</name>
    <name type="common">Eastern poplar</name>
    <name type="synonym">Eastern cottonwood</name>
    <dbReference type="NCBI Taxonomy" id="3696"/>
    <lineage>
        <taxon>Eukaryota</taxon>
        <taxon>Viridiplantae</taxon>
        <taxon>Streptophyta</taxon>
        <taxon>Embryophyta</taxon>
        <taxon>Tracheophyta</taxon>
        <taxon>Spermatophyta</taxon>
        <taxon>Magnoliopsida</taxon>
        <taxon>eudicotyledons</taxon>
        <taxon>Gunneridae</taxon>
        <taxon>Pentapetalae</taxon>
        <taxon>rosids</taxon>
        <taxon>fabids</taxon>
        <taxon>Malpighiales</taxon>
        <taxon>Salicaceae</taxon>
        <taxon>Saliceae</taxon>
        <taxon>Populus</taxon>
    </lineage>
</organism>
<dbReference type="InterPro" id="IPR036397">
    <property type="entry name" value="RNaseH_sf"/>
</dbReference>
<reference evidence="2" key="1">
    <citation type="journal article" date="2021" name="J. Hered.">
        <title>Genome Assembly of Salicaceae Populus deltoides (Eastern Cottonwood) I-69 Based on Nanopore Sequencing and Hi-C Technologies.</title>
        <authorList>
            <person name="Bai S."/>
            <person name="Wu H."/>
            <person name="Zhang J."/>
            <person name="Pan Z."/>
            <person name="Zhao W."/>
            <person name="Li Z."/>
            <person name="Tong C."/>
        </authorList>
    </citation>
    <scope>NUCLEOTIDE SEQUENCE</scope>
    <source>
        <tissue evidence="2">Leaf</tissue>
    </source>
</reference>
<dbReference type="GO" id="GO:0004523">
    <property type="term" value="F:RNA-DNA hybrid ribonuclease activity"/>
    <property type="evidence" value="ECO:0007669"/>
    <property type="project" value="InterPro"/>
</dbReference>
<feature type="domain" description="RNase H type-1" evidence="1">
    <location>
        <begin position="55"/>
        <end position="128"/>
    </location>
</feature>
<protein>
    <recommendedName>
        <fullName evidence="1">RNase H type-1 domain-containing protein</fullName>
    </recommendedName>
</protein>
<dbReference type="PANTHER" id="PTHR47723">
    <property type="entry name" value="OS05G0353850 PROTEIN"/>
    <property type="match status" value="1"/>
</dbReference>
<evidence type="ECO:0000259" key="1">
    <source>
        <dbReference type="Pfam" id="PF13456"/>
    </source>
</evidence>
<gene>
    <name evidence="2" type="ORF">H0E87_028398</name>
</gene>
<dbReference type="InterPro" id="IPR044730">
    <property type="entry name" value="RNase_H-like_dom_plant"/>
</dbReference>
<dbReference type="CDD" id="cd06222">
    <property type="entry name" value="RNase_H_like"/>
    <property type="match status" value="1"/>
</dbReference>
<dbReference type="AlphaFoldDB" id="A0A8T2WT87"/>
<dbReference type="Gene3D" id="3.30.420.10">
    <property type="entry name" value="Ribonuclease H-like superfamily/Ribonuclease H"/>
    <property type="match status" value="1"/>
</dbReference>
<sequence length="159" mass="17229">MIVFQCKLHVDNGVSHVLSFINDVIKTKEMNLSSKCHRTELLIAWERLSDLVSNNIDGACKSGSGCAGAGGLIRDSCGRMLAGFMASLGSCSSYKAELRAGVLSLSLVWQHGFKHVNLEMNSAALVSVSRSSFGSMVPDPLSIQLLHRDWDSSKTRSKL</sequence>
<evidence type="ECO:0000313" key="2">
    <source>
        <dbReference type="EMBL" id="KAH8483960.1"/>
    </source>
</evidence>
<evidence type="ECO:0000313" key="3">
    <source>
        <dbReference type="Proteomes" id="UP000807159"/>
    </source>
</evidence>
<accession>A0A8T2WT87</accession>
<dbReference type="PANTHER" id="PTHR47723:SF19">
    <property type="entry name" value="POLYNUCLEOTIDYL TRANSFERASE, RIBONUCLEASE H-LIKE SUPERFAMILY PROTEIN"/>
    <property type="match status" value="1"/>
</dbReference>
<dbReference type="GO" id="GO:0003676">
    <property type="term" value="F:nucleic acid binding"/>
    <property type="evidence" value="ECO:0007669"/>
    <property type="project" value="InterPro"/>
</dbReference>
<dbReference type="Pfam" id="PF13456">
    <property type="entry name" value="RVT_3"/>
    <property type="match status" value="1"/>
</dbReference>
<dbReference type="EMBL" id="JACEGQ020000017">
    <property type="protein sequence ID" value="KAH8483960.1"/>
    <property type="molecule type" value="Genomic_DNA"/>
</dbReference>
<dbReference type="InterPro" id="IPR002156">
    <property type="entry name" value="RNaseH_domain"/>
</dbReference>
<dbReference type="InterPro" id="IPR012337">
    <property type="entry name" value="RNaseH-like_sf"/>
</dbReference>
<comment type="caution">
    <text evidence="2">The sequence shown here is derived from an EMBL/GenBank/DDBJ whole genome shotgun (WGS) entry which is preliminary data.</text>
</comment>
<proteinExistence type="predicted"/>
<dbReference type="InterPro" id="IPR053151">
    <property type="entry name" value="RNase_H-like"/>
</dbReference>
<dbReference type="Proteomes" id="UP000807159">
    <property type="component" value="Chromosome 17"/>
</dbReference>
<keyword evidence="3" id="KW-1185">Reference proteome</keyword>
<name>A0A8T2WT87_POPDE</name>
<dbReference type="SUPFAM" id="SSF53098">
    <property type="entry name" value="Ribonuclease H-like"/>
    <property type="match status" value="1"/>
</dbReference>